<evidence type="ECO:0000256" key="3">
    <source>
        <dbReference type="ARBA" id="ARBA00023128"/>
    </source>
</evidence>
<proteinExistence type="predicted"/>
<evidence type="ECO:0000313" key="7">
    <source>
        <dbReference type="EMBL" id="CAF9931772.1"/>
    </source>
</evidence>
<keyword evidence="8" id="KW-1185">Reference proteome</keyword>
<dbReference type="GO" id="GO:0003735">
    <property type="term" value="F:structural constituent of ribosome"/>
    <property type="evidence" value="ECO:0007669"/>
    <property type="project" value="InterPro"/>
</dbReference>
<dbReference type="GO" id="GO:0005840">
    <property type="term" value="C:ribosome"/>
    <property type="evidence" value="ECO:0007669"/>
    <property type="project" value="UniProtKB-KW"/>
</dbReference>
<feature type="compositionally biased region" description="Basic and acidic residues" evidence="5">
    <location>
        <begin position="157"/>
        <end position="173"/>
    </location>
</feature>
<dbReference type="AlphaFoldDB" id="A0A8H3FZD2"/>
<comment type="subcellular location">
    <subcellularLocation>
        <location evidence="1">Mitochondrion</location>
    </subcellularLocation>
</comment>
<dbReference type="InterPro" id="IPR040049">
    <property type="entry name" value="Ribosomal_mS25/mL61"/>
</dbReference>
<evidence type="ECO:0000256" key="2">
    <source>
        <dbReference type="ARBA" id="ARBA00022980"/>
    </source>
</evidence>
<accession>A0A8H3FZD2</accession>
<reference evidence="7" key="1">
    <citation type="submission" date="2021-03" db="EMBL/GenBank/DDBJ databases">
        <authorList>
            <person name="Tagirdzhanova G."/>
        </authorList>
    </citation>
    <scope>NUCLEOTIDE SEQUENCE</scope>
</reference>
<dbReference type="GO" id="GO:1990904">
    <property type="term" value="C:ribonucleoprotein complex"/>
    <property type="evidence" value="ECO:0007669"/>
    <property type="project" value="UniProtKB-KW"/>
</dbReference>
<dbReference type="SMART" id="SM00916">
    <property type="entry name" value="L51_S25_CI-B8"/>
    <property type="match status" value="1"/>
</dbReference>
<gene>
    <name evidence="7" type="ORF">HETSPECPRED_008192</name>
</gene>
<dbReference type="InterPro" id="IPR036249">
    <property type="entry name" value="Thioredoxin-like_sf"/>
</dbReference>
<keyword evidence="3" id="KW-0496">Mitochondrion</keyword>
<keyword evidence="4" id="KW-0687">Ribonucleoprotein</keyword>
<sequence>MVNIINRMRRLKTLLDIRLGPGAAILPPDVKRIHLSFAYKLNDGHFGARKVWRQYLPRLKYHNPAVSMTVDRSEDNTGPATLSIFFVTTTNTSSASAISSQASTSSTTASKATSDHTPFERVESIDMKHKHEEEILEQVMQITKAVKVDPSPDEELEMRQLEDQRTRSQRDAETTRLYNEKVGREKALLEQARTVVG</sequence>
<feature type="region of interest" description="Disordered" evidence="5">
    <location>
        <begin position="150"/>
        <end position="173"/>
    </location>
</feature>
<evidence type="ECO:0000256" key="4">
    <source>
        <dbReference type="ARBA" id="ARBA00023274"/>
    </source>
</evidence>
<dbReference type="PANTHER" id="PTHR13274">
    <property type="entry name" value="MITOCHONDRIAL RIBOSOMAL PROTEIN S25"/>
    <property type="match status" value="1"/>
</dbReference>
<dbReference type="Proteomes" id="UP000664521">
    <property type="component" value="Unassembled WGS sequence"/>
</dbReference>
<dbReference type="InterPro" id="IPR007741">
    <property type="entry name" value="Ribosomal_mL43/mS25/NADH_DH"/>
</dbReference>
<feature type="region of interest" description="Disordered" evidence="5">
    <location>
        <begin position="96"/>
        <end position="117"/>
    </location>
</feature>
<dbReference type="OrthoDB" id="1696305at2759"/>
<feature type="domain" description="Ribosomal protein/NADH dehydrogenase" evidence="6">
    <location>
        <begin position="40"/>
        <end position="146"/>
    </location>
</feature>
<keyword evidence="2" id="KW-0689">Ribosomal protein</keyword>
<evidence type="ECO:0000313" key="8">
    <source>
        <dbReference type="Proteomes" id="UP000664521"/>
    </source>
</evidence>
<dbReference type="Pfam" id="PF05047">
    <property type="entry name" value="L51_S25_CI-B8"/>
    <property type="match status" value="1"/>
</dbReference>
<organism evidence="7 8">
    <name type="scientific">Heterodermia speciosa</name>
    <dbReference type="NCBI Taxonomy" id="116794"/>
    <lineage>
        <taxon>Eukaryota</taxon>
        <taxon>Fungi</taxon>
        <taxon>Dikarya</taxon>
        <taxon>Ascomycota</taxon>
        <taxon>Pezizomycotina</taxon>
        <taxon>Lecanoromycetes</taxon>
        <taxon>OSLEUM clade</taxon>
        <taxon>Lecanoromycetidae</taxon>
        <taxon>Caliciales</taxon>
        <taxon>Physciaceae</taxon>
        <taxon>Heterodermia</taxon>
    </lineage>
</organism>
<feature type="compositionally biased region" description="Low complexity" evidence="5">
    <location>
        <begin position="96"/>
        <end position="112"/>
    </location>
</feature>
<dbReference type="SUPFAM" id="SSF52833">
    <property type="entry name" value="Thioredoxin-like"/>
    <property type="match status" value="1"/>
</dbReference>
<dbReference type="GO" id="GO:0005739">
    <property type="term" value="C:mitochondrion"/>
    <property type="evidence" value="ECO:0007669"/>
    <property type="project" value="UniProtKB-SubCell"/>
</dbReference>
<evidence type="ECO:0000256" key="1">
    <source>
        <dbReference type="ARBA" id="ARBA00004173"/>
    </source>
</evidence>
<protein>
    <recommendedName>
        <fullName evidence="6">Ribosomal protein/NADH dehydrogenase domain-containing protein</fullName>
    </recommendedName>
</protein>
<comment type="caution">
    <text evidence="7">The sequence shown here is derived from an EMBL/GenBank/DDBJ whole genome shotgun (WGS) entry which is preliminary data.</text>
</comment>
<dbReference type="PANTHER" id="PTHR13274:SF2">
    <property type="entry name" value="SMALL RIBOSOMAL SUBUNIT PROTEIN MS25"/>
    <property type="match status" value="1"/>
</dbReference>
<evidence type="ECO:0000256" key="5">
    <source>
        <dbReference type="SAM" id="MobiDB-lite"/>
    </source>
</evidence>
<name>A0A8H3FZD2_9LECA</name>
<evidence type="ECO:0000259" key="6">
    <source>
        <dbReference type="SMART" id="SM00916"/>
    </source>
</evidence>
<dbReference type="EMBL" id="CAJPDS010000060">
    <property type="protein sequence ID" value="CAF9931772.1"/>
    <property type="molecule type" value="Genomic_DNA"/>
</dbReference>